<feature type="compositionally biased region" description="Pro residues" evidence="1">
    <location>
        <begin position="58"/>
        <end position="73"/>
    </location>
</feature>
<sequence>MSAFKDIVKKGWHPEKEGTTLKSQVSSLVGRNKQDSSSTDRAQHSSRPLSSLKDPSSFAPPPRRTAAPPPPSFTGPRNVVPAPSKYSDPHVSASSSWSEPSGSQTAAPPSLPPRLPPRTHSGTSTSSASARLGAAGVSVPLLGIGRASSPSKTSTPPPRSAASPAPPPPTQGTTWAQKQAAIKTASSWHKDPSSVSLADAKTAATTANNFRQRHGDQIAAGVAKAQGINQKYAISNRLGALAGNQNPAAQPTATDATSSPSAAGSALAAKKKPPPPPPKKSSLTASSALPQADDQPPEIPMATRPKF</sequence>
<feature type="compositionally biased region" description="Basic and acidic residues" evidence="1">
    <location>
        <begin position="1"/>
        <end position="19"/>
    </location>
</feature>
<organism evidence="2 3">
    <name type="scientific">Ophiocordyceps australis</name>
    <dbReference type="NCBI Taxonomy" id="1399860"/>
    <lineage>
        <taxon>Eukaryota</taxon>
        <taxon>Fungi</taxon>
        <taxon>Dikarya</taxon>
        <taxon>Ascomycota</taxon>
        <taxon>Pezizomycotina</taxon>
        <taxon>Sordariomycetes</taxon>
        <taxon>Hypocreomycetidae</taxon>
        <taxon>Hypocreales</taxon>
        <taxon>Ophiocordycipitaceae</taxon>
        <taxon>Ophiocordyceps</taxon>
    </lineage>
</organism>
<feature type="compositionally biased region" description="Low complexity" evidence="1">
    <location>
        <begin position="247"/>
        <end position="268"/>
    </location>
</feature>
<feature type="compositionally biased region" description="Polar residues" evidence="1">
    <location>
        <begin position="20"/>
        <end position="49"/>
    </location>
</feature>
<dbReference type="OrthoDB" id="3357271at2759"/>
<accession>A0A2C5YMK4</accession>
<reference evidence="2 3" key="1">
    <citation type="submission" date="2017-06" db="EMBL/GenBank/DDBJ databases">
        <title>Ant-infecting Ophiocordyceps genomes reveal a high diversity of potential behavioral manipulation genes and a possible major role for enterotoxins.</title>
        <authorList>
            <person name="De Bekker C."/>
            <person name="Evans H.C."/>
            <person name="Brachmann A."/>
            <person name="Hughes D.P."/>
        </authorList>
    </citation>
    <scope>NUCLEOTIDE SEQUENCE [LARGE SCALE GENOMIC DNA]</scope>
    <source>
        <strain evidence="2 3">1348a</strain>
    </source>
</reference>
<keyword evidence="3" id="KW-1185">Reference proteome</keyword>
<dbReference type="EMBL" id="NJEU01001048">
    <property type="protein sequence ID" value="PHH68833.1"/>
    <property type="molecule type" value="Genomic_DNA"/>
</dbReference>
<evidence type="ECO:0000256" key="1">
    <source>
        <dbReference type="SAM" id="MobiDB-lite"/>
    </source>
</evidence>
<protein>
    <submittedName>
        <fullName evidence="2">Uncharacterized protein</fullName>
    </submittedName>
</protein>
<dbReference type="AlphaFoldDB" id="A0A2C5YMK4"/>
<comment type="caution">
    <text evidence="2">The sequence shown here is derived from an EMBL/GenBank/DDBJ whole genome shotgun (WGS) entry which is preliminary data.</text>
</comment>
<feature type="compositionally biased region" description="Low complexity" evidence="1">
    <location>
        <begin position="118"/>
        <end position="138"/>
    </location>
</feature>
<proteinExistence type="predicted"/>
<name>A0A2C5YMK4_9HYPO</name>
<gene>
    <name evidence="2" type="ORF">CDD82_240</name>
</gene>
<feature type="region of interest" description="Disordered" evidence="1">
    <location>
        <begin position="242"/>
        <end position="307"/>
    </location>
</feature>
<feature type="compositionally biased region" description="Low complexity" evidence="1">
    <location>
        <begin position="280"/>
        <end position="290"/>
    </location>
</feature>
<evidence type="ECO:0000313" key="2">
    <source>
        <dbReference type="EMBL" id="PHH68833.1"/>
    </source>
</evidence>
<evidence type="ECO:0000313" key="3">
    <source>
        <dbReference type="Proteomes" id="UP000224854"/>
    </source>
</evidence>
<feature type="compositionally biased region" description="Low complexity" evidence="1">
    <location>
        <begin position="92"/>
        <end position="108"/>
    </location>
</feature>
<feature type="region of interest" description="Disordered" evidence="1">
    <location>
        <begin position="1"/>
        <end position="196"/>
    </location>
</feature>
<feature type="compositionally biased region" description="Pro residues" evidence="1">
    <location>
        <begin position="155"/>
        <end position="170"/>
    </location>
</feature>
<dbReference type="Proteomes" id="UP000224854">
    <property type="component" value="Unassembled WGS sequence"/>
</dbReference>